<organism evidence="1">
    <name type="scientific">Solanum lycopersicum</name>
    <name type="common">Tomato</name>
    <name type="synonym">Lycopersicon esculentum</name>
    <dbReference type="NCBI Taxonomy" id="4081"/>
    <lineage>
        <taxon>Eukaryota</taxon>
        <taxon>Viridiplantae</taxon>
        <taxon>Streptophyta</taxon>
        <taxon>Embryophyta</taxon>
        <taxon>Tracheophyta</taxon>
        <taxon>Spermatophyta</taxon>
        <taxon>Magnoliopsida</taxon>
        <taxon>eudicotyledons</taxon>
        <taxon>Gunneridae</taxon>
        <taxon>Pentapetalae</taxon>
        <taxon>asterids</taxon>
        <taxon>lamiids</taxon>
        <taxon>Solanales</taxon>
        <taxon>Solanaceae</taxon>
        <taxon>Solanoideae</taxon>
        <taxon>Solaneae</taxon>
        <taxon>Solanum</taxon>
        <taxon>Solanum subgen. Lycopersicon</taxon>
    </lineage>
</organism>
<dbReference type="Gramene" id="Solyc05g032730.1.1">
    <property type="protein sequence ID" value="Solyc05g032730.1.1.1"/>
    <property type="gene ID" value="Solyc05g032730.1"/>
</dbReference>
<keyword evidence="2" id="KW-1185">Reference proteome</keyword>
<dbReference type="EnsemblPlants" id="Solyc05g032730.1.1">
    <property type="protein sequence ID" value="Solyc05g032730.1.1.1"/>
    <property type="gene ID" value="Solyc05g032730.1"/>
</dbReference>
<accession>A0A3Q7GL66</accession>
<dbReference type="PaxDb" id="4081-Solyc05g032730.1.1"/>
<dbReference type="STRING" id="4081.A0A3Q7GL66"/>
<protein>
    <submittedName>
        <fullName evidence="1">Uncharacterized protein</fullName>
    </submittedName>
</protein>
<evidence type="ECO:0000313" key="2">
    <source>
        <dbReference type="Proteomes" id="UP000004994"/>
    </source>
</evidence>
<dbReference type="AlphaFoldDB" id="A0A3Q7GL66"/>
<dbReference type="InParanoid" id="A0A3Q7GL66"/>
<proteinExistence type="predicted"/>
<reference evidence="1" key="1">
    <citation type="journal article" date="2012" name="Nature">
        <title>The tomato genome sequence provides insights into fleshy fruit evolution.</title>
        <authorList>
            <consortium name="Tomato Genome Consortium"/>
        </authorList>
    </citation>
    <scope>NUCLEOTIDE SEQUENCE [LARGE SCALE GENOMIC DNA]</scope>
    <source>
        <strain evidence="1">cv. Heinz 1706</strain>
    </source>
</reference>
<name>A0A3Q7GL66_SOLLC</name>
<evidence type="ECO:0000313" key="1">
    <source>
        <dbReference type="EnsemblPlants" id="Solyc05g032730.1.1.1"/>
    </source>
</evidence>
<dbReference type="Proteomes" id="UP000004994">
    <property type="component" value="Chromosome 5"/>
</dbReference>
<sequence length="55" mass="6375">MVFLEWLAFDLIIFRSGLFPNPILETSILCICFTITTVHCHIPYYYGAVESTLFN</sequence>
<reference evidence="1" key="2">
    <citation type="submission" date="2019-01" db="UniProtKB">
        <authorList>
            <consortium name="EnsemblPlants"/>
        </authorList>
    </citation>
    <scope>IDENTIFICATION</scope>
    <source>
        <strain evidence="1">cv. Heinz 1706</strain>
    </source>
</reference>